<accession>A0A1I3I1E0</accession>
<evidence type="ECO:0000313" key="3">
    <source>
        <dbReference type="Proteomes" id="UP000199110"/>
    </source>
</evidence>
<dbReference type="PANTHER" id="PTHR48100">
    <property type="entry name" value="BROAD-SPECIFICITY PHOSPHATASE YOR283W-RELATED"/>
    <property type="match status" value="1"/>
</dbReference>
<keyword evidence="3" id="KW-1185">Reference proteome</keyword>
<reference evidence="2 3" key="1">
    <citation type="submission" date="2016-10" db="EMBL/GenBank/DDBJ databases">
        <authorList>
            <person name="de Groot N.N."/>
        </authorList>
    </citation>
    <scope>NUCLEOTIDE SEQUENCE [LARGE SCALE GENOMIC DNA]</scope>
    <source>
        <strain evidence="2 3">DSM 19073</strain>
    </source>
</reference>
<dbReference type="STRING" id="390807.SAMN04488095_0781"/>
<gene>
    <name evidence="2" type="ORF">SAMN04488095_0781</name>
</gene>
<dbReference type="PROSITE" id="PS00175">
    <property type="entry name" value="PG_MUTASE"/>
    <property type="match status" value="1"/>
</dbReference>
<dbReference type="GO" id="GO:0005737">
    <property type="term" value="C:cytoplasm"/>
    <property type="evidence" value="ECO:0007669"/>
    <property type="project" value="TreeGrafter"/>
</dbReference>
<dbReference type="InterPro" id="IPR029033">
    <property type="entry name" value="His_PPase_superfam"/>
</dbReference>
<dbReference type="InterPro" id="IPR001345">
    <property type="entry name" value="PG/BPGM_mutase_AS"/>
</dbReference>
<dbReference type="CDD" id="cd07067">
    <property type="entry name" value="HP_PGM_like"/>
    <property type="match status" value="1"/>
</dbReference>
<dbReference type="OrthoDB" id="9781415at2"/>
<proteinExistence type="predicted"/>
<dbReference type="Pfam" id="PF00300">
    <property type="entry name" value="His_Phos_1"/>
    <property type="match status" value="1"/>
</dbReference>
<dbReference type="SUPFAM" id="SSF53254">
    <property type="entry name" value="Phosphoglycerate mutase-like"/>
    <property type="match status" value="1"/>
</dbReference>
<evidence type="ECO:0000256" key="1">
    <source>
        <dbReference type="PIRSR" id="PIRSR613078-2"/>
    </source>
</evidence>
<dbReference type="GO" id="GO:0016791">
    <property type="term" value="F:phosphatase activity"/>
    <property type="evidence" value="ECO:0007669"/>
    <property type="project" value="TreeGrafter"/>
</dbReference>
<sequence>MADLPELILFRHGETEWNLQGRWQGARDSALTARGRAQALALGSMFARMGIGPKGHALLSSPQPRASTTAELAFGTPPRTDSRLREIEVGEWTGVAVETIRQSPGMSADADLLDLYGAAPGGEGFDALEERCRSFLADLAGPTILVTHGMTARMLRTIVLGLPRAAISQLVGGQGIAFHLARGMERRLTPILSDWPDARP</sequence>
<protein>
    <submittedName>
        <fullName evidence="2">Probable phosphoglycerate mutase</fullName>
    </submittedName>
</protein>
<dbReference type="Proteomes" id="UP000199110">
    <property type="component" value="Unassembled WGS sequence"/>
</dbReference>
<evidence type="ECO:0000313" key="2">
    <source>
        <dbReference type="EMBL" id="SFI41761.1"/>
    </source>
</evidence>
<dbReference type="SMART" id="SM00855">
    <property type="entry name" value="PGAM"/>
    <property type="match status" value="1"/>
</dbReference>
<dbReference type="PIRSF" id="PIRSF000709">
    <property type="entry name" value="6PFK_2-Ptase"/>
    <property type="match status" value="1"/>
</dbReference>
<dbReference type="EMBL" id="FORA01000001">
    <property type="protein sequence ID" value="SFI41761.1"/>
    <property type="molecule type" value="Genomic_DNA"/>
</dbReference>
<dbReference type="InterPro" id="IPR013078">
    <property type="entry name" value="His_Pase_superF_clade-1"/>
</dbReference>
<feature type="binding site" evidence="1">
    <location>
        <begin position="11"/>
        <end position="18"/>
    </location>
    <ligand>
        <name>substrate</name>
    </ligand>
</feature>
<dbReference type="AlphaFoldDB" id="A0A1I3I1E0"/>
<feature type="binding site" evidence="1">
    <location>
        <position position="65"/>
    </location>
    <ligand>
        <name>substrate</name>
    </ligand>
</feature>
<name>A0A1I3I1E0_9RHOB</name>
<dbReference type="RefSeq" id="WP_092777287.1">
    <property type="nucleotide sequence ID" value="NZ_FORA01000001.1"/>
</dbReference>
<organism evidence="2 3">
    <name type="scientific">Jannaschia pohangensis</name>
    <dbReference type="NCBI Taxonomy" id="390807"/>
    <lineage>
        <taxon>Bacteria</taxon>
        <taxon>Pseudomonadati</taxon>
        <taxon>Pseudomonadota</taxon>
        <taxon>Alphaproteobacteria</taxon>
        <taxon>Rhodobacterales</taxon>
        <taxon>Roseobacteraceae</taxon>
        <taxon>Jannaschia</taxon>
    </lineage>
</organism>
<dbReference type="InterPro" id="IPR050275">
    <property type="entry name" value="PGM_Phosphatase"/>
</dbReference>
<dbReference type="PANTHER" id="PTHR48100:SF59">
    <property type="entry name" value="ADENOSYLCOBALAMIN_ALPHA-RIBAZOLE PHOSPHATASE"/>
    <property type="match status" value="1"/>
</dbReference>
<dbReference type="Gene3D" id="3.40.50.1240">
    <property type="entry name" value="Phosphoglycerate mutase-like"/>
    <property type="match status" value="1"/>
</dbReference>